<keyword evidence="2" id="KW-1185">Reference proteome</keyword>
<comment type="caution">
    <text evidence="1">The sequence shown here is derived from an EMBL/GenBank/DDBJ whole genome shotgun (WGS) entry which is preliminary data.</text>
</comment>
<reference evidence="1" key="1">
    <citation type="submission" date="2022-03" db="EMBL/GenBank/DDBJ databases">
        <title>Genomic analyses of argali, domestic sheep and their hybrids provide insights into chromosomal evolution, heterosis and genetic basis of agronomic traits.</title>
        <authorList>
            <person name="Li M."/>
        </authorList>
    </citation>
    <scope>NUCLEOTIDE SEQUENCE</scope>
    <source>
        <strain evidence="1">F1 hybrid</strain>
    </source>
</reference>
<accession>A0ACB9V4X4</accession>
<sequence length="1389" mass="153295">MDLEDGRNGRAAGGNFLKRDKKRFFSKKDEKKEKRPTVSTFTMFRYSNWLDRLCMVLGTLAAIIHGAGLPLMMLVFGDMTDSFAGAGNLGNITLSNISNTSTIDRTEYGKKLEKDMTTYAYYYSGIGAGVLIAAYIQVSFWCLAAGRQVHRIRKQFFHAIMQQEIGWFDVHDVGELNTRLTDDVSKINEGIGDKIGMFFQAMATFFTGFIIGFTKGWKLTLVILAISPVLGLSAAIWAKILSSFTDKELLAYAKAGAVAEEVLAAIRTVIAFGGQKKELERYNKNLEEAKRIGIKKAITANISMGAAFLLIYASYALAFWYGTSLVLSREYSIGQVLTVFFSVLIGAFSIGQASPNIEAFANARGAAYEVFKIIDNKPSIDSYSNTGHKPDNIKGNLEFRNVHFHYPSRNEVKILKGLNLKVGSGQTVALVGNSGCGKSTTVQLMQRLYDPTEGMVSIDGQDIRTINVRYLREIIGVVSQEPVLFATTIAENIRYGREDVTMDEIQKAVKEANAYDFIMKLPNKFDTLVGERGAQLSGGQKQRIAIARALVRNPKILLLDEATSALDTESEAVVQAALDKAREGRTTIVIAHRLSTVRNADVIAGLDDGVIVEEGSHDELMGKRGIYFKLVTMQTKGNELELENTPGESLSKIDDLYTSSQDSRSSLIRRKSTRRSIRGSQSQDRKLSTEETLGFTFGKAGEILTRRLRYLVFRSMLRQDVSWFDDPKNTTGALTTRLANDAAQVKGAIGSRLAVITQNIANLGTGIIISLIYGWQLTLLLLAIVPIIAVAGVIEMKMLSGQALKDKKELEGAGKIATEAIENFRTVVSLTREERFEYMYAQSLQVPYRNSLRKAHVFGITFSITQAMMYFSYAGCFRFGAYLVAQGIMEFQDVLLVFSAVVFGAMAVGQVSSFAPDYAKAKVSAAHVINIIEKIPLIDSYSTEGLKPSTVEGSVAFNDVVFNYPTRPDVPVLRGLSLEVKKGQTLALVGSSGCGKSTVVQLLERFYDPLAGTVFIDGKEVKQLNVQWLRAHMGIVSQEPILFDCSIGENIAYGDNSRVVSQEEIEHAAKEANIHSFIEMLPDKYNTRVGDKGTQLSGGQKQRIAIARALVRQPHILLLDEATSALDTESEKVVQEALDKAREGRTCIVIAHRLSTIQNADLIVVFQNGRIKEHGTHQQLLAQKGIYFTMAEMDPEVGRIATFRITETRKDGFELGVRSKHVTCVDAADPAALIAEALKKKFAYRYRSDSQGSCVTKGPRSLDPKIDTFSERGHKPDNIKGNLEFKDVHFSYPARPDVKILKGLNLRVESGRTVALVGNSGCGKSTVVQLVQRLYDPDVGRIIIDEKDIRTFSVKYLREIIGVVSQEPVVLFATTIAKNIGYGYPPLPY</sequence>
<dbReference type="Proteomes" id="UP001057279">
    <property type="component" value="Linkage Group LG05"/>
</dbReference>
<proteinExistence type="predicted"/>
<protein>
    <submittedName>
        <fullName evidence="1">Uncharacterized protein</fullName>
    </submittedName>
</protein>
<dbReference type="EMBL" id="CM043030">
    <property type="protein sequence ID" value="KAI4584788.1"/>
    <property type="molecule type" value="Genomic_DNA"/>
</dbReference>
<organism evidence="1 2">
    <name type="scientific">Ovis ammon polii x Ovis aries</name>
    <dbReference type="NCBI Taxonomy" id="2918886"/>
    <lineage>
        <taxon>Eukaryota</taxon>
        <taxon>Metazoa</taxon>
        <taxon>Chordata</taxon>
        <taxon>Craniata</taxon>
        <taxon>Vertebrata</taxon>
        <taxon>Euteleostomi</taxon>
        <taxon>Mammalia</taxon>
        <taxon>Eutheria</taxon>
        <taxon>Laurasiatheria</taxon>
        <taxon>Artiodactyla</taxon>
        <taxon>Ruminantia</taxon>
        <taxon>Pecora</taxon>
        <taxon>Bovidae</taxon>
        <taxon>Caprinae</taxon>
        <taxon>Ovis</taxon>
    </lineage>
</organism>
<name>A0ACB9V4X4_9CETA</name>
<gene>
    <name evidence="1" type="ORF">MJG53_006322</name>
</gene>
<evidence type="ECO:0000313" key="2">
    <source>
        <dbReference type="Proteomes" id="UP001057279"/>
    </source>
</evidence>
<evidence type="ECO:0000313" key="1">
    <source>
        <dbReference type="EMBL" id="KAI4584788.1"/>
    </source>
</evidence>